<accession>A0ACC0U6T0</accession>
<organism evidence="1 2">
    <name type="scientific">Russula earlei</name>
    <dbReference type="NCBI Taxonomy" id="71964"/>
    <lineage>
        <taxon>Eukaryota</taxon>
        <taxon>Fungi</taxon>
        <taxon>Dikarya</taxon>
        <taxon>Basidiomycota</taxon>
        <taxon>Agaricomycotina</taxon>
        <taxon>Agaricomycetes</taxon>
        <taxon>Russulales</taxon>
        <taxon>Russulaceae</taxon>
        <taxon>Russula</taxon>
    </lineage>
</organism>
<name>A0ACC0U6T0_9AGAM</name>
<proteinExistence type="predicted"/>
<dbReference type="EMBL" id="JAGFNK010000151">
    <property type="protein sequence ID" value="KAI9464282.1"/>
    <property type="molecule type" value="Genomic_DNA"/>
</dbReference>
<reference evidence="1" key="1">
    <citation type="submission" date="2021-03" db="EMBL/GenBank/DDBJ databases">
        <title>Evolutionary priming and transition to the ectomycorrhizal habit in an iconic lineage of mushroom-forming fungi: is preadaptation a requirement?</title>
        <authorList>
            <consortium name="DOE Joint Genome Institute"/>
            <person name="Looney B.P."/>
            <person name="Miyauchi S."/>
            <person name="Morin E."/>
            <person name="Drula E."/>
            <person name="Courty P.E."/>
            <person name="Chicoki N."/>
            <person name="Fauchery L."/>
            <person name="Kohler A."/>
            <person name="Kuo A."/>
            <person name="LaButti K."/>
            <person name="Pangilinan J."/>
            <person name="Lipzen A."/>
            <person name="Riley R."/>
            <person name="Andreopoulos W."/>
            <person name="He G."/>
            <person name="Johnson J."/>
            <person name="Barry K.W."/>
            <person name="Grigoriev I.V."/>
            <person name="Nagy L."/>
            <person name="Hibbett D."/>
            <person name="Henrissat B."/>
            <person name="Matheny P.B."/>
            <person name="Labbe J."/>
            <person name="Martin A.F."/>
        </authorList>
    </citation>
    <scope>NUCLEOTIDE SEQUENCE</scope>
    <source>
        <strain evidence="1">BPL698</strain>
    </source>
</reference>
<sequence length="200" mass="21511">MAVARRWHEQPTSWPCLWPHPPSPSTILRCLPQCSRLKSNATKLTTRPRLQRQEQQASCTTTTHDDSVEHAHVHALPLSTTGSSMLMPPSPASLPHAPAYNNLELSVIPLFVASSFSLLGLSVASSCTTEDLGTAADTTTPHAHTAENSTLDSLTGDNHNFMYCGSCLAAKFAYTGTSSARHHRSLGATLASTCYHFGSL</sequence>
<gene>
    <name evidence="1" type="ORF">F5148DRAFT_185608</name>
</gene>
<dbReference type="Proteomes" id="UP001207468">
    <property type="component" value="Unassembled WGS sequence"/>
</dbReference>
<protein>
    <submittedName>
        <fullName evidence="1">Uncharacterized protein</fullName>
    </submittedName>
</protein>
<comment type="caution">
    <text evidence="1">The sequence shown here is derived from an EMBL/GenBank/DDBJ whole genome shotgun (WGS) entry which is preliminary data.</text>
</comment>
<evidence type="ECO:0000313" key="1">
    <source>
        <dbReference type="EMBL" id="KAI9464282.1"/>
    </source>
</evidence>
<evidence type="ECO:0000313" key="2">
    <source>
        <dbReference type="Proteomes" id="UP001207468"/>
    </source>
</evidence>
<keyword evidence="2" id="KW-1185">Reference proteome</keyword>